<evidence type="ECO:0000313" key="1">
    <source>
        <dbReference type="EMBL" id="GME73983.1"/>
    </source>
</evidence>
<keyword evidence="2" id="KW-1185">Reference proteome</keyword>
<name>A0ACB5SV61_AMBMO</name>
<dbReference type="EMBL" id="BSXS01000804">
    <property type="protein sequence ID" value="GME73983.1"/>
    <property type="molecule type" value="Genomic_DNA"/>
</dbReference>
<organism evidence="1 2">
    <name type="scientific">Ambrosiozyma monospora</name>
    <name type="common">Yeast</name>
    <name type="synonym">Endomycopsis monosporus</name>
    <dbReference type="NCBI Taxonomy" id="43982"/>
    <lineage>
        <taxon>Eukaryota</taxon>
        <taxon>Fungi</taxon>
        <taxon>Dikarya</taxon>
        <taxon>Ascomycota</taxon>
        <taxon>Saccharomycotina</taxon>
        <taxon>Pichiomycetes</taxon>
        <taxon>Pichiales</taxon>
        <taxon>Pichiaceae</taxon>
        <taxon>Ambrosiozyma</taxon>
    </lineage>
</organism>
<proteinExistence type="predicted"/>
<sequence>MAPETEILPYVQYQHTGEPLTTTTTFNSNSKKFYAAQWESHIIITSESTNEDKDMWKDYWSRFTPSKPPQTTPPQTNCSIPFTEPDLSNSNNDSIETMSATNHSEFSSIDSLSDDEKKIHLLCGRSKSQKNNNLAYMNDVMFDALLDSGSWTSRNGDHIFAVNLVTEKREEPFYTSFEVPYDKQDSQHLKDQLAKLLDGVNRQTKEKFESKDGRLKFRTKLVAICTAGACVMTSMKKLL</sequence>
<accession>A0ACB5SV61</accession>
<comment type="caution">
    <text evidence="1">The sequence shown here is derived from an EMBL/GenBank/DDBJ whole genome shotgun (WGS) entry which is preliminary data.</text>
</comment>
<reference evidence="1" key="1">
    <citation type="submission" date="2023-04" db="EMBL/GenBank/DDBJ databases">
        <title>Ambrosiozyma monospora NBRC 10751.</title>
        <authorList>
            <person name="Ichikawa N."/>
            <person name="Sato H."/>
            <person name="Tonouchi N."/>
        </authorList>
    </citation>
    <scope>NUCLEOTIDE SEQUENCE</scope>
    <source>
        <strain evidence="1">NBRC 10751</strain>
    </source>
</reference>
<dbReference type="Proteomes" id="UP001165064">
    <property type="component" value="Unassembled WGS sequence"/>
</dbReference>
<gene>
    <name evidence="1" type="ORF">Amon02_000160600</name>
</gene>
<protein>
    <submittedName>
        <fullName evidence="1">Unnamed protein product</fullName>
    </submittedName>
</protein>
<evidence type="ECO:0000313" key="2">
    <source>
        <dbReference type="Proteomes" id="UP001165064"/>
    </source>
</evidence>